<dbReference type="EMBL" id="QOCW01000017">
    <property type="protein sequence ID" value="RBW68755.1"/>
    <property type="molecule type" value="Genomic_DNA"/>
</dbReference>
<keyword evidence="2" id="KW-0472">Membrane</keyword>
<organism evidence="3 4">
    <name type="scientific">Bacillus taeanensis</name>
    <dbReference type="NCBI Taxonomy" id="273032"/>
    <lineage>
        <taxon>Bacteria</taxon>
        <taxon>Bacillati</taxon>
        <taxon>Bacillota</taxon>
        <taxon>Bacilli</taxon>
        <taxon>Bacillales</taxon>
        <taxon>Bacillaceae</taxon>
        <taxon>Bacillus</taxon>
    </lineage>
</organism>
<evidence type="ECO:0000313" key="3">
    <source>
        <dbReference type="EMBL" id="RBW68755.1"/>
    </source>
</evidence>
<dbReference type="InterPro" id="IPR014202">
    <property type="entry name" value="Spore_II_R"/>
</dbReference>
<dbReference type="NCBIfam" id="TIGR02837">
    <property type="entry name" value="spore_II_R"/>
    <property type="match status" value="1"/>
</dbReference>
<reference evidence="3 4" key="1">
    <citation type="submission" date="2018-07" db="EMBL/GenBank/DDBJ databases">
        <title>Lottiidibacillus patelloidae gen. nov., sp. nov., isolated from the intestinal tract of a marine limpet and the reclassification of B. taeanensis BH030017T, B. algicola KMM 3737T and B. hwajinpoensis SW-72T as genus Lottiidibacillus.</title>
        <authorList>
            <person name="Liu R."/>
            <person name="Huang Z."/>
        </authorList>
    </citation>
    <scope>NUCLEOTIDE SEQUENCE [LARGE SCALE GENOMIC DNA]</scope>
    <source>
        <strain evidence="3 4">BH030017</strain>
    </source>
</reference>
<sequence length="222" mass="25010">MKRKINAFSFKENKKVIFSNLLLMMCVIVLSFNMHKPYDALESTVIPDEAIRLRILANSNSEKDQEVKRQIRDLVNVEIAGWVENYKSIELARAEIARHLPEIKEIVAHELKARGIQQSFSVKLGKVAFPTKMYGDYIYPAGNYEAVLITLGEGLGANWWCVLFPPLCFLDIDSGQAVKEENGSEAVGSDAELEAEKAASSEDDGKVEVKFFLVEWFSKLFG</sequence>
<accession>A0A366XUD0</accession>
<dbReference type="RefSeq" id="WP_113806980.1">
    <property type="nucleotide sequence ID" value="NZ_QOCW01000017.1"/>
</dbReference>
<proteinExistence type="predicted"/>
<feature type="compositionally biased region" description="Basic and acidic residues" evidence="1">
    <location>
        <begin position="194"/>
        <end position="204"/>
    </location>
</feature>
<dbReference type="AlphaFoldDB" id="A0A366XUD0"/>
<protein>
    <submittedName>
        <fullName evidence="3">Stage II sporulation protein R</fullName>
    </submittedName>
</protein>
<keyword evidence="4" id="KW-1185">Reference proteome</keyword>
<dbReference type="Proteomes" id="UP000253314">
    <property type="component" value="Unassembled WGS sequence"/>
</dbReference>
<feature type="transmembrane region" description="Helical" evidence="2">
    <location>
        <begin position="16"/>
        <end position="34"/>
    </location>
</feature>
<dbReference type="OrthoDB" id="9793324at2"/>
<name>A0A366XUD0_9BACI</name>
<dbReference type="Pfam" id="PF09551">
    <property type="entry name" value="Spore_II_R"/>
    <property type="match status" value="1"/>
</dbReference>
<comment type="caution">
    <text evidence="3">The sequence shown here is derived from an EMBL/GenBank/DDBJ whole genome shotgun (WGS) entry which is preliminary data.</text>
</comment>
<keyword evidence="2" id="KW-0812">Transmembrane</keyword>
<evidence type="ECO:0000256" key="2">
    <source>
        <dbReference type="SAM" id="Phobius"/>
    </source>
</evidence>
<gene>
    <name evidence="3" type="primary">spoIIR</name>
    <name evidence="3" type="ORF">DS031_15255</name>
</gene>
<evidence type="ECO:0000313" key="4">
    <source>
        <dbReference type="Proteomes" id="UP000253314"/>
    </source>
</evidence>
<feature type="region of interest" description="Disordered" evidence="1">
    <location>
        <begin position="181"/>
        <end position="204"/>
    </location>
</feature>
<evidence type="ECO:0000256" key="1">
    <source>
        <dbReference type="SAM" id="MobiDB-lite"/>
    </source>
</evidence>
<keyword evidence="2" id="KW-1133">Transmembrane helix</keyword>